<dbReference type="SUPFAM" id="SSF48452">
    <property type="entry name" value="TPR-like"/>
    <property type="match status" value="1"/>
</dbReference>
<dbReference type="PROSITE" id="PS51257">
    <property type="entry name" value="PROKAR_LIPOPROTEIN"/>
    <property type="match status" value="1"/>
</dbReference>
<feature type="domain" description="RagB/SusD" evidence="7">
    <location>
        <begin position="261"/>
        <end position="493"/>
    </location>
</feature>
<evidence type="ECO:0000256" key="2">
    <source>
        <dbReference type="ARBA" id="ARBA00006275"/>
    </source>
</evidence>
<evidence type="ECO:0000259" key="7">
    <source>
        <dbReference type="Pfam" id="PF07980"/>
    </source>
</evidence>
<comment type="caution">
    <text evidence="9">The sequence shown here is derived from an EMBL/GenBank/DDBJ whole genome shotgun (WGS) entry which is preliminary data.</text>
</comment>
<dbReference type="EMBL" id="BQKE01000002">
    <property type="protein sequence ID" value="GJM63299.1"/>
    <property type="molecule type" value="Genomic_DNA"/>
</dbReference>
<dbReference type="Proteomes" id="UP001310022">
    <property type="component" value="Unassembled WGS sequence"/>
</dbReference>
<evidence type="ECO:0000313" key="10">
    <source>
        <dbReference type="Proteomes" id="UP001310022"/>
    </source>
</evidence>
<reference evidence="9 10" key="1">
    <citation type="submission" date="2021-12" db="EMBL/GenBank/DDBJ databases">
        <title>Genome sequencing of bacteria with rrn-lacking chromosome and rrn-plasmid.</title>
        <authorList>
            <person name="Anda M."/>
            <person name="Iwasaki W."/>
        </authorList>
    </citation>
    <scope>NUCLEOTIDE SEQUENCE [LARGE SCALE GENOMIC DNA]</scope>
    <source>
        <strain evidence="9 10">NBRC 15940</strain>
    </source>
</reference>
<dbReference type="InterPro" id="IPR012944">
    <property type="entry name" value="SusD_RagB_dom"/>
</dbReference>
<comment type="similarity">
    <text evidence="2">Belongs to the SusD family.</text>
</comment>
<comment type="subcellular location">
    <subcellularLocation>
        <location evidence="1">Cell outer membrane</location>
    </subcellularLocation>
</comment>
<keyword evidence="3 6" id="KW-0732">Signal</keyword>
<evidence type="ECO:0000259" key="8">
    <source>
        <dbReference type="Pfam" id="PF14322"/>
    </source>
</evidence>
<evidence type="ECO:0000256" key="1">
    <source>
        <dbReference type="ARBA" id="ARBA00004442"/>
    </source>
</evidence>
<dbReference type="InterPro" id="IPR011990">
    <property type="entry name" value="TPR-like_helical_dom_sf"/>
</dbReference>
<evidence type="ECO:0000256" key="6">
    <source>
        <dbReference type="SAM" id="SignalP"/>
    </source>
</evidence>
<proteinExistence type="inferred from homology"/>
<keyword evidence="5" id="KW-0998">Cell outer membrane</keyword>
<evidence type="ECO:0000256" key="5">
    <source>
        <dbReference type="ARBA" id="ARBA00023237"/>
    </source>
</evidence>
<accession>A0AAN4W068</accession>
<evidence type="ECO:0000256" key="4">
    <source>
        <dbReference type="ARBA" id="ARBA00023136"/>
    </source>
</evidence>
<keyword evidence="4" id="KW-0472">Membrane</keyword>
<feature type="chain" id="PRO_5042843107" evidence="6">
    <location>
        <begin position="22"/>
        <end position="493"/>
    </location>
</feature>
<evidence type="ECO:0000256" key="3">
    <source>
        <dbReference type="ARBA" id="ARBA00022729"/>
    </source>
</evidence>
<protein>
    <submittedName>
        <fullName evidence="9">Membrane protein</fullName>
    </submittedName>
</protein>
<keyword evidence="10" id="KW-1185">Reference proteome</keyword>
<feature type="domain" description="SusD-like N-terminal" evidence="8">
    <location>
        <begin position="100"/>
        <end position="221"/>
    </location>
</feature>
<dbReference type="Pfam" id="PF14322">
    <property type="entry name" value="SusD-like_3"/>
    <property type="match status" value="1"/>
</dbReference>
<dbReference type="Gene3D" id="1.25.40.390">
    <property type="match status" value="1"/>
</dbReference>
<dbReference type="GO" id="GO:0009279">
    <property type="term" value="C:cell outer membrane"/>
    <property type="evidence" value="ECO:0007669"/>
    <property type="project" value="UniProtKB-SubCell"/>
</dbReference>
<sequence>MKLNKIISSILLGLMSLSACQGFLDRKPQGEFNPGMVFESETYTLLAVNGIYNQLNAYNLTSVPGLIGEILSDDGNKGGRAGGNPDLNQIDYFNIHPNIPLFNNFWAGLYKGIYNANLVLDNIHLTQTTEEMRNRMTAEARFLRAFYYYQLTFYFGGVPAMTSTTEEQVKPRASQEEILELIKEDLDFAMDHLPSRSEYPAADMGRVTKGAAQALSARIALYRNDMATAKNMAMEVIHSGEYALWEDYSTLWRNEAQNCQESIFEIQAASNLEANVGNRWSQAQGLRSTRDLGWGMNCPSDALLDAYEEGDPRKEATYIAIGDTTFDGHFVNEPQNANEPDSRGFNYKAYVPIDEFTNQESGPINLREIRYAEMLLIAAEALQAEGNEGEARRYLNMVRARARGENQQILPDVTASGTELRHAIWNERRVELAMERQRWFDLIRCDLVEPGYAAKMLEKHGKTAFDYETHKLMPIPGNQIEISNGVLVQNPGY</sequence>
<dbReference type="AlphaFoldDB" id="A0AAN4W068"/>
<organism evidence="9 10">
    <name type="scientific">Persicobacter diffluens</name>
    <dbReference type="NCBI Taxonomy" id="981"/>
    <lineage>
        <taxon>Bacteria</taxon>
        <taxon>Pseudomonadati</taxon>
        <taxon>Bacteroidota</taxon>
        <taxon>Cytophagia</taxon>
        <taxon>Cytophagales</taxon>
        <taxon>Persicobacteraceae</taxon>
        <taxon>Persicobacter</taxon>
    </lineage>
</organism>
<name>A0AAN4W068_9BACT</name>
<evidence type="ECO:0000313" key="9">
    <source>
        <dbReference type="EMBL" id="GJM63299.1"/>
    </source>
</evidence>
<dbReference type="RefSeq" id="WP_338238481.1">
    <property type="nucleotide sequence ID" value="NZ_BQKE01000002.1"/>
</dbReference>
<dbReference type="CDD" id="cd08977">
    <property type="entry name" value="SusD"/>
    <property type="match status" value="1"/>
</dbReference>
<gene>
    <name evidence="9" type="ORF">PEDI_38510</name>
</gene>
<feature type="signal peptide" evidence="6">
    <location>
        <begin position="1"/>
        <end position="21"/>
    </location>
</feature>
<dbReference type="Pfam" id="PF07980">
    <property type="entry name" value="SusD_RagB"/>
    <property type="match status" value="1"/>
</dbReference>
<dbReference type="InterPro" id="IPR033985">
    <property type="entry name" value="SusD-like_N"/>
</dbReference>